<evidence type="ECO:0000313" key="4">
    <source>
        <dbReference type="Proteomes" id="UP000824087"/>
    </source>
</evidence>
<feature type="transmembrane region" description="Helical" evidence="1">
    <location>
        <begin position="6"/>
        <end position="23"/>
    </location>
</feature>
<dbReference type="GO" id="GO:0030288">
    <property type="term" value="C:outer membrane-bounded periplasmic space"/>
    <property type="evidence" value="ECO:0007669"/>
    <property type="project" value="TreeGrafter"/>
</dbReference>
<comment type="caution">
    <text evidence="3">The sequence shown here is derived from an EMBL/GenBank/DDBJ whole genome shotgun (WGS) entry which is preliminary data.</text>
</comment>
<dbReference type="EMBL" id="DVML01000002">
    <property type="protein sequence ID" value="HIU21986.1"/>
    <property type="molecule type" value="Genomic_DNA"/>
</dbReference>
<evidence type="ECO:0000256" key="1">
    <source>
        <dbReference type="SAM" id="Phobius"/>
    </source>
</evidence>
<dbReference type="AlphaFoldDB" id="A0A9D1HT05"/>
<keyword evidence="1" id="KW-0812">Transmembrane</keyword>
<dbReference type="NCBIfam" id="TIGR02669">
    <property type="entry name" value="SpoIID_LytB"/>
    <property type="match status" value="1"/>
</dbReference>
<dbReference type="Pfam" id="PF08486">
    <property type="entry name" value="SpoIID"/>
    <property type="match status" value="1"/>
</dbReference>
<evidence type="ECO:0000313" key="3">
    <source>
        <dbReference type="EMBL" id="HIU21986.1"/>
    </source>
</evidence>
<keyword evidence="1" id="KW-0472">Membrane</keyword>
<keyword evidence="1" id="KW-1133">Transmembrane helix</keyword>
<dbReference type="Proteomes" id="UP000824087">
    <property type="component" value="Unassembled WGS sequence"/>
</dbReference>
<name>A0A9D1HT05_9BACT</name>
<dbReference type="InterPro" id="IPR014225">
    <property type="entry name" value="Spore_II_D_firmicutes"/>
</dbReference>
<dbReference type="PANTHER" id="PTHR30032">
    <property type="entry name" value="N-ACETYLMURAMOYL-L-ALANINE AMIDASE-RELATED"/>
    <property type="match status" value="1"/>
</dbReference>
<gene>
    <name evidence="3" type="primary">spoIID</name>
    <name evidence="3" type="ORF">IAD49_00170</name>
</gene>
<feature type="domain" description="Sporulation stage II protein D amidase enhancer LytB N-terminal" evidence="2">
    <location>
        <begin position="45"/>
        <end position="145"/>
    </location>
</feature>
<evidence type="ECO:0000259" key="2">
    <source>
        <dbReference type="Pfam" id="PF08486"/>
    </source>
</evidence>
<dbReference type="InterPro" id="IPR013693">
    <property type="entry name" value="SpoIID/LytB_N"/>
</dbReference>
<organism evidence="3 4">
    <name type="scientific">Candidatus Fimihabitans intestinipullorum</name>
    <dbReference type="NCBI Taxonomy" id="2840820"/>
    <lineage>
        <taxon>Bacteria</taxon>
        <taxon>Bacillati</taxon>
        <taxon>Mycoplasmatota</taxon>
        <taxon>Mycoplasmatota incertae sedis</taxon>
        <taxon>Candidatus Fimihabitans</taxon>
    </lineage>
</organism>
<dbReference type="NCBIfam" id="TIGR02870">
    <property type="entry name" value="spore_II_D"/>
    <property type="match status" value="1"/>
</dbReference>
<dbReference type="PANTHER" id="PTHR30032:SF4">
    <property type="entry name" value="AMIDASE ENHANCER"/>
    <property type="match status" value="1"/>
</dbReference>
<reference evidence="3" key="1">
    <citation type="submission" date="2020-10" db="EMBL/GenBank/DDBJ databases">
        <authorList>
            <person name="Gilroy R."/>
        </authorList>
    </citation>
    <scope>NUCLEOTIDE SEQUENCE</scope>
    <source>
        <strain evidence="3">CHK197-8231</strain>
    </source>
</reference>
<dbReference type="InterPro" id="IPR051922">
    <property type="entry name" value="Bact_Sporulation_Assoc"/>
</dbReference>
<proteinExistence type="predicted"/>
<protein>
    <submittedName>
        <fullName evidence="3">Stage II sporulation protein D</fullName>
    </submittedName>
</protein>
<dbReference type="GO" id="GO:0030435">
    <property type="term" value="P:sporulation resulting in formation of a cellular spore"/>
    <property type="evidence" value="ECO:0007669"/>
    <property type="project" value="InterPro"/>
</dbReference>
<accession>A0A9D1HT05</accession>
<reference evidence="3" key="2">
    <citation type="journal article" date="2021" name="PeerJ">
        <title>Extensive microbial diversity within the chicken gut microbiome revealed by metagenomics and culture.</title>
        <authorList>
            <person name="Gilroy R."/>
            <person name="Ravi A."/>
            <person name="Getino M."/>
            <person name="Pursley I."/>
            <person name="Horton D.L."/>
            <person name="Alikhan N.F."/>
            <person name="Baker D."/>
            <person name="Gharbi K."/>
            <person name="Hall N."/>
            <person name="Watson M."/>
            <person name="Adriaenssens E.M."/>
            <person name="Foster-Nyarko E."/>
            <person name="Jarju S."/>
            <person name="Secka A."/>
            <person name="Antonio M."/>
            <person name="Oren A."/>
            <person name="Chaudhuri R.R."/>
            <person name="La Ragione R."/>
            <person name="Hildebrand F."/>
            <person name="Pallen M.J."/>
        </authorList>
    </citation>
    <scope>NUCLEOTIDE SEQUENCE</scope>
    <source>
        <strain evidence="3">CHK197-8231</strain>
    </source>
</reference>
<sequence>MKQIMLLTVIVILVPFLVITILVKNNTLLFSYDTNKQDMVRIKRETTGQIDTVPFEEYVKGVLAGEVPTSFHIEALKAQAVAARSYAMKKIEDNTATDYDVVDTVSNQVYMDDAQLKEKWKDQYDEKMKIIESAVNETKGEYLEYDGKVAQAFFFSTSAGKTENSEEVFQSALPYLRSVDSSWDQEVSPVFQQDYQFSVHDFYQKLGLPYKETVQFQVTKQTSTGRVKEVNIDGTVLKASDISSKLGLRSTFFTFEQIGSNIHMTTKGYGHGVGMSQYGAQAMALKGSTYDQILKHYYQGVQIKKK</sequence>
<dbReference type="InterPro" id="IPR013486">
    <property type="entry name" value="SpoIID/LytB"/>
</dbReference>